<accession>A0A6N7L163</accession>
<dbReference type="AlphaFoldDB" id="A0A6N7L163"/>
<dbReference type="Proteomes" id="UP000450000">
    <property type="component" value="Unassembled WGS sequence"/>
</dbReference>
<organism evidence="1 2">
    <name type="scientific">Streptomyces kaniharaensis</name>
    <dbReference type="NCBI Taxonomy" id="212423"/>
    <lineage>
        <taxon>Bacteria</taxon>
        <taxon>Bacillati</taxon>
        <taxon>Actinomycetota</taxon>
        <taxon>Actinomycetes</taxon>
        <taxon>Kitasatosporales</taxon>
        <taxon>Streptomycetaceae</taxon>
        <taxon>Streptomyces</taxon>
    </lineage>
</organism>
<dbReference type="RefSeq" id="WP_153470777.1">
    <property type="nucleotide sequence ID" value="NZ_WBOF01000005.1"/>
</dbReference>
<evidence type="ECO:0000313" key="1">
    <source>
        <dbReference type="EMBL" id="MQS17582.1"/>
    </source>
</evidence>
<name>A0A6N7L163_9ACTN</name>
<reference evidence="1 2" key="1">
    <citation type="submission" date="2019-09" db="EMBL/GenBank/DDBJ databases">
        <title>Genome Sequences of Streptomyces kaniharaensis ATCC 21070.</title>
        <authorList>
            <person name="Zhu W."/>
            <person name="De Crecy-Lagard V."/>
            <person name="Richards N.G."/>
        </authorList>
    </citation>
    <scope>NUCLEOTIDE SEQUENCE [LARGE SCALE GENOMIC DNA]</scope>
    <source>
        <strain evidence="1 2">SF-557</strain>
    </source>
</reference>
<sequence>MIHCSAVRWRVIVEAFRGDFAILGRIYEPDGTPIPGYGPLPVLRRTMHRLAAEDGARVRVDLGPAEMGILVHIARTVGDEALLAALRSAVASSAFPLWIALD</sequence>
<keyword evidence="2" id="KW-1185">Reference proteome</keyword>
<evidence type="ECO:0000313" key="2">
    <source>
        <dbReference type="Proteomes" id="UP000450000"/>
    </source>
</evidence>
<comment type="caution">
    <text evidence="1">The sequence shown here is derived from an EMBL/GenBank/DDBJ whole genome shotgun (WGS) entry which is preliminary data.</text>
</comment>
<protein>
    <submittedName>
        <fullName evidence="1">Uncharacterized protein</fullName>
    </submittedName>
</protein>
<dbReference type="EMBL" id="WBOF01000005">
    <property type="protein sequence ID" value="MQS17582.1"/>
    <property type="molecule type" value="Genomic_DNA"/>
</dbReference>
<proteinExistence type="predicted"/>
<gene>
    <name evidence="1" type="ORF">F7Q99_36705</name>
</gene>